<comment type="pathway">
    <text evidence="5">Amino-acid biosynthesis; D-alanine biosynthesis; D-alanine from L-alanine: step 1/1.</text>
</comment>
<dbReference type="GO" id="GO:0008784">
    <property type="term" value="F:alanine racemase activity"/>
    <property type="evidence" value="ECO:0007669"/>
    <property type="project" value="UniProtKB-UniRule"/>
</dbReference>
<comment type="function">
    <text evidence="5">Catalyzes the interconversion of L-alanine and D-alanine. May also act on other amino acids.</text>
</comment>
<comment type="catalytic activity">
    <reaction evidence="1 5">
        <text>L-alanine = D-alanine</text>
        <dbReference type="Rhea" id="RHEA:20249"/>
        <dbReference type="ChEBI" id="CHEBI:57416"/>
        <dbReference type="ChEBI" id="CHEBI:57972"/>
        <dbReference type="EC" id="5.1.1.1"/>
    </reaction>
</comment>
<dbReference type="EC" id="5.1.1.1" evidence="5"/>
<comment type="similarity">
    <text evidence="5">Belongs to the alanine racemase family.</text>
</comment>
<evidence type="ECO:0000313" key="9">
    <source>
        <dbReference type="EMBL" id="MBL6811251.1"/>
    </source>
</evidence>
<reference evidence="9" key="1">
    <citation type="submission" date="2020-10" db="EMBL/GenBank/DDBJ databases">
        <title>Microbiome of the Black Sea water column analyzed by genome centric metagenomics.</title>
        <authorList>
            <person name="Cabello-Yeves P.J."/>
            <person name="Callieri C."/>
            <person name="Picazo A."/>
            <person name="Mehrshad M."/>
            <person name="Haro-Moreno J.M."/>
            <person name="Roda-Garcia J."/>
            <person name="Dzembekova N."/>
            <person name="Slabakova V."/>
            <person name="Slabakova N."/>
            <person name="Moncheva S."/>
            <person name="Rodriguez-Valera F."/>
        </authorList>
    </citation>
    <scope>NUCLEOTIDE SEQUENCE</scope>
    <source>
        <strain evidence="9">BS307-5m-G49</strain>
    </source>
</reference>
<dbReference type="PRINTS" id="PR00992">
    <property type="entry name" value="ALARACEMASE"/>
</dbReference>
<dbReference type="InterPro" id="IPR001608">
    <property type="entry name" value="Ala_racemase_N"/>
</dbReference>
<dbReference type="Gene3D" id="3.20.20.10">
    <property type="entry name" value="Alanine racemase"/>
    <property type="match status" value="1"/>
</dbReference>
<comment type="caution">
    <text evidence="9">The sequence shown here is derived from an EMBL/GenBank/DDBJ whole genome shotgun (WGS) entry which is preliminary data.</text>
</comment>
<organism evidence="9 10">
    <name type="scientific">SAR86 cluster bacterium</name>
    <dbReference type="NCBI Taxonomy" id="2030880"/>
    <lineage>
        <taxon>Bacteria</taxon>
        <taxon>Pseudomonadati</taxon>
        <taxon>Pseudomonadota</taxon>
        <taxon>Gammaproteobacteria</taxon>
        <taxon>SAR86 cluster</taxon>
    </lineage>
</organism>
<dbReference type="EMBL" id="JADHQC010000001">
    <property type="protein sequence ID" value="MBL6811251.1"/>
    <property type="molecule type" value="Genomic_DNA"/>
</dbReference>
<dbReference type="PANTHER" id="PTHR30511">
    <property type="entry name" value="ALANINE RACEMASE"/>
    <property type="match status" value="1"/>
</dbReference>
<evidence type="ECO:0000256" key="4">
    <source>
        <dbReference type="ARBA" id="ARBA00023235"/>
    </source>
</evidence>
<evidence type="ECO:0000256" key="6">
    <source>
        <dbReference type="PIRSR" id="PIRSR600821-50"/>
    </source>
</evidence>
<feature type="binding site" evidence="5 7">
    <location>
        <position position="299"/>
    </location>
    <ligand>
        <name>substrate</name>
    </ligand>
</feature>
<dbReference type="InterPro" id="IPR009006">
    <property type="entry name" value="Ala_racemase/Decarboxylase_C"/>
</dbReference>
<accession>A0A937HXZ5</accession>
<evidence type="ECO:0000256" key="1">
    <source>
        <dbReference type="ARBA" id="ARBA00000316"/>
    </source>
</evidence>
<evidence type="ECO:0000313" key="10">
    <source>
        <dbReference type="Proteomes" id="UP000744438"/>
    </source>
</evidence>
<evidence type="ECO:0000256" key="5">
    <source>
        <dbReference type="HAMAP-Rule" id="MF_01201"/>
    </source>
</evidence>
<dbReference type="SMART" id="SM01005">
    <property type="entry name" value="Ala_racemase_C"/>
    <property type="match status" value="1"/>
</dbReference>
<feature type="active site" description="Proton acceptor; specific for D-alanine" evidence="5">
    <location>
        <position position="35"/>
    </location>
</feature>
<dbReference type="NCBIfam" id="TIGR00492">
    <property type="entry name" value="alr"/>
    <property type="match status" value="1"/>
</dbReference>
<evidence type="ECO:0000256" key="2">
    <source>
        <dbReference type="ARBA" id="ARBA00001933"/>
    </source>
</evidence>
<dbReference type="InterPro" id="IPR000821">
    <property type="entry name" value="Ala_racemase"/>
</dbReference>
<dbReference type="GO" id="GO:0005829">
    <property type="term" value="C:cytosol"/>
    <property type="evidence" value="ECO:0007669"/>
    <property type="project" value="TreeGrafter"/>
</dbReference>
<comment type="cofactor">
    <cofactor evidence="2 5 6">
        <name>pyridoxal 5'-phosphate</name>
        <dbReference type="ChEBI" id="CHEBI:597326"/>
    </cofactor>
</comment>
<name>A0A937HXZ5_9GAMM</name>
<dbReference type="Pfam" id="PF00842">
    <property type="entry name" value="Ala_racemase_C"/>
    <property type="match status" value="1"/>
</dbReference>
<evidence type="ECO:0000256" key="3">
    <source>
        <dbReference type="ARBA" id="ARBA00022898"/>
    </source>
</evidence>
<dbReference type="Gene3D" id="2.40.37.10">
    <property type="entry name" value="Lyase, Ornithine Decarboxylase, Chain A, domain 1"/>
    <property type="match status" value="1"/>
</dbReference>
<dbReference type="GO" id="GO:0030632">
    <property type="term" value="P:D-alanine biosynthetic process"/>
    <property type="evidence" value="ECO:0007669"/>
    <property type="project" value="UniProtKB-UniRule"/>
</dbReference>
<feature type="domain" description="Alanine racemase C-terminal" evidence="8">
    <location>
        <begin position="230"/>
        <end position="354"/>
    </location>
</feature>
<dbReference type="SUPFAM" id="SSF51419">
    <property type="entry name" value="PLP-binding barrel"/>
    <property type="match status" value="1"/>
</dbReference>
<gene>
    <name evidence="9" type="primary">alr</name>
    <name evidence="9" type="ORF">ISQ63_00015</name>
</gene>
<dbReference type="InterPro" id="IPR029066">
    <property type="entry name" value="PLP-binding_barrel"/>
</dbReference>
<dbReference type="HAMAP" id="MF_01201">
    <property type="entry name" value="Ala_racemase"/>
    <property type="match status" value="1"/>
</dbReference>
<evidence type="ECO:0000256" key="7">
    <source>
        <dbReference type="PIRSR" id="PIRSR600821-52"/>
    </source>
</evidence>
<keyword evidence="4 5" id="KW-0413">Isomerase</keyword>
<feature type="modified residue" description="N6-(pyridoxal phosphate)lysine" evidence="5 6">
    <location>
        <position position="35"/>
    </location>
</feature>
<feature type="active site" description="Proton acceptor; specific for L-alanine" evidence="5">
    <location>
        <position position="251"/>
    </location>
</feature>
<keyword evidence="3 5" id="KW-0663">Pyridoxal phosphate</keyword>
<proteinExistence type="inferred from homology"/>
<dbReference type="InterPro" id="IPR020622">
    <property type="entry name" value="Ala_racemase_pyridoxalP-BS"/>
</dbReference>
<dbReference type="PROSITE" id="PS00395">
    <property type="entry name" value="ALANINE_RACEMASE"/>
    <property type="match status" value="1"/>
</dbReference>
<feature type="binding site" evidence="5 7">
    <location>
        <position position="131"/>
    </location>
    <ligand>
        <name>substrate</name>
    </ligand>
</feature>
<dbReference type="PANTHER" id="PTHR30511:SF0">
    <property type="entry name" value="ALANINE RACEMASE, CATABOLIC-RELATED"/>
    <property type="match status" value="1"/>
</dbReference>
<dbReference type="InterPro" id="IPR011079">
    <property type="entry name" value="Ala_racemase_C"/>
</dbReference>
<dbReference type="FunFam" id="3.20.20.10:FF:000002">
    <property type="entry name" value="Alanine racemase"/>
    <property type="match status" value="1"/>
</dbReference>
<protein>
    <recommendedName>
        <fullName evidence="5">Alanine racemase</fullName>
        <ecNumber evidence="5">5.1.1.1</ecNumber>
    </recommendedName>
</protein>
<dbReference type="SUPFAM" id="SSF50621">
    <property type="entry name" value="Alanine racemase C-terminal domain-like"/>
    <property type="match status" value="1"/>
</dbReference>
<evidence type="ECO:0000259" key="8">
    <source>
        <dbReference type="SMART" id="SM01005"/>
    </source>
</evidence>
<dbReference type="GO" id="GO:0030170">
    <property type="term" value="F:pyridoxal phosphate binding"/>
    <property type="evidence" value="ECO:0007669"/>
    <property type="project" value="UniProtKB-UniRule"/>
</dbReference>
<dbReference type="Proteomes" id="UP000744438">
    <property type="component" value="Unassembled WGS sequence"/>
</dbReference>
<dbReference type="AlphaFoldDB" id="A0A937HXZ5"/>
<sequence length="355" mass="39836">MNRPTIVEIDLKALDFNLKSLKSSVHSAKFFPVVKADAYGHGIDKITKHIQSKVDGFCVATSEEAINLRSKSKKPILDLEGPYDLADMKALLKNDIEFVIHSSRQLNFLKQIRKLKENHPVWLKFDSGMNRLGFSIEDSSIIFEEVSKKTNQIVLMSHFYSFKGNAKQLKKFKDLEKRCSSDEISVKKSLCNSGGMINYPASQKDIVRPGISIFGSRSNLKDKNIKLESVMTLKSKFISLKQIEKGEKVGYEGTWQAKKRTKIGILPVGYGDGYPINLSNCGKVLIKGKLAPVIGKVSMDMVVIDLSNISKISYKDEVILWGKGHEVDTVAKYANNSSYTLMTGITNRVKKVYKL</sequence>
<dbReference type="Pfam" id="PF01168">
    <property type="entry name" value="Ala_racemase_N"/>
    <property type="match status" value="1"/>
</dbReference>